<gene>
    <name evidence="3" type="ORF">UFOPK3004_01918</name>
</gene>
<feature type="transmembrane region" description="Helical" evidence="1">
    <location>
        <begin position="49"/>
        <end position="71"/>
    </location>
</feature>
<reference evidence="3" key="1">
    <citation type="submission" date="2020-05" db="EMBL/GenBank/DDBJ databases">
        <authorList>
            <person name="Chiriac C."/>
            <person name="Salcher M."/>
            <person name="Ghai R."/>
            <person name="Kavagutti S V."/>
        </authorList>
    </citation>
    <scope>NUCLEOTIDE SEQUENCE</scope>
</reference>
<dbReference type="SUPFAM" id="SSF53335">
    <property type="entry name" value="S-adenosyl-L-methionine-dependent methyltransferases"/>
    <property type="match status" value="1"/>
</dbReference>
<proteinExistence type="predicted"/>
<organism evidence="3">
    <name type="scientific">freshwater metagenome</name>
    <dbReference type="NCBI Taxonomy" id="449393"/>
    <lineage>
        <taxon>unclassified sequences</taxon>
        <taxon>metagenomes</taxon>
        <taxon>ecological metagenomes</taxon>
    </lineage>
</organism>
<dbReference type="Pfam" id="PF13847">
    <property type="entry name" value="Methyltransf_31"/>
    <property type="match status" value="1"/>
</dbReference>
<accession>A0A6J6ZPU8</accession>
<dbReference type="InterPro" id="IPR029063">
    <property type="entry name" value="SAM-dependent_MTases_sf"/>
</dbReference>
<dbReference type="Gene3D" id="3.40.50.150">
    <property type="entry name" value="Vaccinia Virus protein VP39"/>
    <property type="match status" value="1"/>
</dbReference>
<dbReference type="PANTHER" id="PTHR42912">
    <property type="entry name" value="METHYLTRANSFERASE"/>
    <property type="match status" value="1"/>
</dbReference>
<dbReference type="AlphaFoldDB" id="A0A6J6ZPU8"/>
<evidence type="ECO:0000259" key="2">
    <source>
        <dbReference type="Pfam" id="PF13847"/>
    </source>
</evidence>
<dbReference type="InterPro" id="IPR050508">
    <property type="entry name" value="Methyltransf_Superfamily"/>
</dbReference>
<dbReference type="PROSITE" id="PS51257">
    <property type="entry name" value="PROKAR_LIPOPROTEIN"/>
    <property type="match status" value="1"/>
</dbReference>
<dbReference type="PANTHER" id="PTHR42912:SF93">
    <property type="entry name" value="N6-ADENOSINE-METHYLTRANSFERASE TMT1A"/>
    <property type="match status" value="1"/>
</dbReference>
<keyword evidence="1" id="KW-0812">Transmembrane</keyword>
<keyword evidence="1" id="KW-1133">Transmembrane helix</keyword>
<feature type="domain" description="Methyltransferase" evidence="2">
    <location>
        <begin position="317"/>
        <end position="452"/>
    </location>
</feature>
<dbReference type="CDD" id="cd02440">
    <property type="entry name" value="AdoMet_MTases"/>
    <property type="match status" value="1"/>
</dbReference>
<name>A0A6J6ZPU8_9ZZZZ</name>
<evidence type="ECO:0000256" key="1">
    <source>
        <dbReference type="SAM" id="Phobius"/>
    </source>
</evidence>
<sequence>MEDKNKIFAARILFAFGFMLSCISIAAFFYILIDHEHGPKATGLINKDYWVLGAILAMGVVCVLLASLPFLGVKNFGLSKDSLAIEFLSPTSTQATPQKEISLEEKERKRMYAETYIEEKNTQLPGQYAPDFQVLDQRLALTVTPCSDPMTPMYMLDSNFRIIDWNIAFNLCFDRTMEGRRYLSVQEWTYFLDNYEDVVEHGIDVFAEGKPQPRIDIEKIQYKSDRYGKIEGTKRAYQIPDDDDSCLGWLITIIPTFIDPEMENLYQSDIFCALRKTLMWSEYALCYDKILMNSLIYPELINTLVGNLTPGPPPLQDASVILDIGAGTGNISLLLAKQSPQRLIVAIDNDPFMLNTLRRKCQVFLRQDAQGPGIIAIKQDVVTLFGLADEFFDCVIINNVLYSLDMDAAQSCLKEAWRVLKPGGEIRISEPQKSTDLSKVLEQIRSDLKKNGKYTKLEADFMRLEQINEFLLKPLLHRWTLADMEKILLHDFTSITYKTDRIYAGQSMLICARK</sequence>
<feature type="transmembrane region" description="Helical" evidence="1">
    <location>
        <begin position="12"/>
        <end position="33"/>
    </location>
</feature>
<dbReference type="EMBL" id="CAFAAL010000273">
    <property type="protein sequence ID" value="CAB4822623.1"/>
    <property type="molecule type" value="Genomic_DNA"/>
</dbReference>
<dbReference type="InterPro" id="IPR025714">
    <property type="entry name" value="Methyltranfer_dom"/>
</dbReference>
<protein>
    <submittedName>
        <fullName evidence="3">Unannotated protein</fullName>
    </submittedName>
</protein>
<keyword evidence="1" id="KW-0472">Membrane</keyword>
<dbReference type="GO" id="GO:0008168">
    <property type="term" value="F:methyltransferase activity"/>
    <property type="evidence" value="ECO:0007669"/>
    <property type="project" value="TreeGrafter"/>
</dbReference>
<evidence type="ECO:0000313" key="3">
    <source>
        <dbReference type="EMBL" id="CAB4822623.1"/>
    </source>
</evidence>